<proteinExistence type="predicted"/>
<dbReference type="EMBL" id="CM008965">
    <property type="protein sequence ID" value="PNW84035.1"/>
    <property type="molecule type" value="Genomic_DNA"/>
</dbReference>
<dbReference type="InParanoid" id="A0A2K3DU37"/>
<dbReference type="Gramene" id="PNW84035">
    <property type="protein sequence ID" value="PNW84035"/>
    <property type="gene ID" value="CHLRE_04g218526v5"/>
</dbReference>
<sequence length="251" mass="24249">MLSDSAADWKLALALLQHRGNPLQAISWSNVAGLCHLADKYDMPAVRNYCAWFLTANVYAMSLTAPLASPQNLLHAASLLERYFKQATAGAAGSGATAGAAGSGATAGAAGSGATAGAGGSGAGDGGGSGTGGGGGGLGGLQAGVGCLRAGGGGGGGVPQHVAPICMALATALRPLTGLSLAPQPQPQPQPLGGLLSTLRGLTAHPAYCEVVAPGVQAQVVSALTAGLDQMLTAATQPCRGCGSNPLNGKR</sequence>
<gene>
    <name evidence="1" type="ORF">CHLRE_04g218526v5</name>
</gene>
<name>A0A2K3DU37_CHLRE</name>
<organism evidence="1 2">
    <name type="scientific">Chlamydomonas reinhardtii</name>
    <name type="common">Chlamydomonas smithii</name>
    <dbReference type="NCBI Taxonomy" id="3055"/>
    <lineage>
        <taxon>Eukaryota</taxon>
        <taxon>Viridiplantae</taxon>
        <taxon>Chlorophyta</taxon>
        <taxon>core chlorophytes</taxon>
        <taxon>Chlorophyceae</taxon>
        <taxon>CS clade</taxon>
        <taxon>Chlamydomonadales</taxon>
        <taxon>Chlamydomonadaceae</taxon>
        <taxon>Chlamydomonas</taxon>
    </lineage>
</organism>
<reference evidence="1 2" key="1">
    <citation type="journal article" date="2007" name="Science">
        <title>The Chlamydomonas genome reveals the evolution of key animal and plant functions.</title>
        <authorList>
            <person name="Merchant S.S."/>
            <person name="Prochnik S.E."/>
            <person name="Vallon O."/>
            <person name="Harris E.H."/>
            <person name="Karpowicz S.J."/>
            <person name="Witman G.B."/>
            <person name="Terry A."/>
            <person name="Salamov A."/>
            <person name="Fritz-Laylin L.K."/>
            <person name="Marechal-Drouard L."/>
            <person name="Marshall W.F."/>
            <person name="Qu L.H."/>
            <person name="Nelson D.R."/>
            <person name="Sanderfoot A.A."/>
            <person name="Spalding M.H."/>
            <person name="Kapitonov V.V."/>
            <person name="Ren Q."/>
            <person name="Ferris P."/>
            <person name="Lindquist E."/>
            <person name="Shapiro H."/>
            <person name="Lucas S.M."/>
            <person name="Grimwood J."/>
            <person name="Schmutz J."/>
            <person name="Cardol P."/>
            <person name="Cerutti H."/>
            <person name="Chanfreau G."/>
            <person name="Chen C.L."/>
            <person name="Cognat V."/>
            <person name="Croft M.T."/>
            <person name="Dent R."/>
            <person name="Dutcher S."/>
            <person name="Fernandez E."/>
            <person name="Fukuzawa H."/>
            <person name="Gonzalez-Ballester D."/>
            <person name="Gonzalez-Halphen D."/>
            <person name="Hallmann A."/>
            <person name="Hanikenne M."/>
            <person name="Hippler M."/>
            <person name="Inwood W."/>
            <person name="Jabbari K."/>
            <person name="Kalanon M."/>
            <person name="Kuras R."/>
            <person name="Lefebvre P.A."/>
            <person name="Lemaire S.D."/>
            <person name="Lobanov A.V."/>
            <person name="Lohr M."/>
            <person name="Manuell A."/>
            <person name="Meier I."/>
            <person name="Mets L."/>
            <person name="Mittag M."/>
            <person name="Mittelmeier T."/>
            <person name="Moroney J.V."/>
            <person name="Moseley J."/>
            <person name="Napoli C."/>
            <person name="Nedelcu A.M."/>
            <person name="Niyogi K."/>
            <person name="Novoselov S.V."/>
            <person name="Paulsen I.T."/>
            <person name="Pazour G."/>
            <person name="Purton S."/>
            <person name="Ral J.P."/>
            <person name="Riano-Pachon D.M."/>
            <person name="Riekhof W."/>
            <person name="Rymarquis L."/>
            <person name="Schroda M."/>
            <person name="Stern D."/>
            <person name="Umen J."/>
            <person name="Willows R."/>
            <person name="Wilson N."/>
            <person name="Zimmer S.L."/>
            <person name="Allmer J."/>
            <person name="Balk J."/>
            <person name="Bisova K."/>
            <person name="Chen C.J."/>
            <person name="Elias M."/>
            <person name="Gendler K."/>
            <person name="Hauser C."/>
            <person name="Lamb M.R."/>
            <person name="Ledford H."/>
            <person name="Long J.C."/>
            <person name="Minagawa J."/>
            <person name="Page M.D."/>
            <person name="Pan J."/>
            <person name="Pootakham W."/>
            <person name="Roje S."/>
            <person name="Rose A."/>
            <person name="Stahlberg E."/>
            <person name="Terauchi A.M."/>
            <person name="Yang P."/>
            <person name="Ball S."/>
            <person name="Bowler C."/>
            <person name="Dieckmann C.L."/>
            <person name="Gladyshev V.N."/>
            <person name="Green P."/>
            <person name="Jorgensen R."/>
            <person name="Mayfield S."/>
            <person name="Mueller-Roeber B."/>
            <person name="Rajamani S."/>
            <person name="Sayre R.T."/>
            <person name="Brokstein P."/>
            <person name="Dubchak I."/>
            <person name="Goodstein D."/>
            <person name="Hornick L."/>
            <person name="Huang Y.W."/>
            <person name="Jhaveri J."/>
            <person name="Luo Y."/>
            <person name="Martinez D."/>
            <person name="Ngau W.C."/>
            <person name="Otillar B."/>
            <person name="Poliakov A."/>
            <person name="Porter A."/>
            <person name="Szajkowski L."/>
            <person name="Werner G."/>
            <person name="Zhou K."/>
            <person name="Grigoriev I.V."/>
            <person name="Rokhsar D.S."/>
            <person name="Grossman A.R."/>
        </authorList>
    </citation>
    <scope>NUCLEOTIDE SEQUENCE [LARGE SCALE GENOMIC DNA]</scope>
    <source>
        <strain evidence="2">CC-503</strain>
    </source>
</reference>
<dbReference type="OrthoDB" id="549971at2759"/>
<dbReference type="RefSeq" id="XP_042925193.1">
    <property type="nucleotide sequence ID" value="XM_043061841.1"/>
</dbReference>
<evidence type="ECO:0008006" key="3">
    <source>
        <dbReference type="Google" id="ProtNLM"/>
    </source>
</evidence>
<accession>A0A2K3DU37</accession>
<protein>
    <recommendedName>
        <fullName evidence="3">BTB domain-containing protein</fullName>
    </recommendedName>
</protein>
<evidence type="ECO:0000313" key="1">
    <source>
        <dbReference type="EMBL" id="PNW84035.1"/>
    </source>
</evidence>
<dbReference type="KEGG" id="cre:CHLRE_04g218526v5"/>
<dbReference type="GeneID" id="5717838"/>
<dbReference type="PaxDb" id="3055-EDP04106"/>
<keyword evidence="2" id="KW-1185">Reference proteome</keyword>
<dbReference type="AlphaFoldDB" id="A0A2K3DU37"/>
<dbReference type="Proteomes" id="UP000006906">
    <property type="component" value="Chromosome 4"/>
</dbReference>
<evidence type="ECO:0000313" key="2">
    <source>
        <dbReference type="Proteomes" id="UP000006906"/>
    </source>
</evidence>